<keyword evidence="4" id="KW-0274">FAD</keyword>
<dbReference type="GO" id="GO:0009055">
    <property type="term" value="F:electron transfer activity"/>
    <property type="evidence" value="ECO:0007669"/>
    <property type="project" value="InterPro"/>
</dbReference>
<dbReference type="Proteomes" id="UP000263273">
    <property type="component" value="Unassembled WGS sequence"/>
</dbReference>
<sequence length="320" mass="34783">MAGIWIFAEDYEHNLELIQGGKELAQKLAGKIVVILPYNSGNDEKAHDCIARGADEVLYLPPLTEDGDFMACIPLIVAEALQEKPDIFLIGSSLRGKELAARIAARLNTGLCSDCISLKPSNDNQSLIMERLIFGGAAVQRVAIPTRPQMATIPPRLFFPAAVQEGRTGNIRELPPAPPSKVKILGKKTRTHESAALTEARILLCAGRGVEKEEDLSLVRELADLLGAEIGCTRPISDEMHWLPEECCIGLSGIQVKPELYIGIGVSGQIQHITGIRDARIICSINNDENAPIFAVSDYAIQGDLYKVLPLMIEGLKKSK</sequence>
<dbReference type="InterPro" id="IPR014730">
    <property type="entry name" value="ETF_a/b_N"/>
</dbReference>
<dbReference type="AlphaFoldDB" id="A0A354YXE7"/>
<dbReference type="Pfam" id="PF01012">
    <property type="entry name" value="ETF"/>
    <property type="match status" value="1"/>
</dbReference>
<dbReference type="PANTHER" id="PTHR43153:SF11">
    <property type="entry name" value="ELECTRON TRANSFER FLAVOPROTEIN, SUBUNIT ALPHA (ETFA)"/>
    <property type="match status" value="1"/>
</dbReference>
<comment type="caution">
    <text evidence="6">The sequence shown here is derived from an EMBL/GenBank/DDBJ whole genome shotgun (WGS) entry which is preliminary data.</text>
</comment>
<evidence type="ECO:0000313" key="6">
    <source>
        <dbReference type="EMBL" id="HBK53386.1"/>
    </source>
</evidence>
<dbReference type="Gene3D" id="3.40.50.620">
    <property type="entry name" value="HUPs"/>
    <property type="match status" value="1"/>
</dbReference>
<dbReference type="InterPro" id="IPR014731">
    <property type="entry name" value="ETF_asu_C"/>
</dbReference>
<keyword evidence="3" id="KW-0285">Flavoprotein</keyword>
<dbReference type="Pfam" id="PF00766">
    <property type="entry name" value="ETF_alpha"/>
    <property type="match status" value="1"/>
</dbReference>
<dbReference type="RefSeq" id="WP_061212708.1">
    <property type="nucleotide sequence ID" value="NZ_DHSN01000055.1"/>
</dbReference>
<feature type="binding site" evidence="4">
    <location>
        <position position="286"/>
    </location>
    <ligand>
        <name>FAD</name>
        <dbReference type="ChEBI" id="CHEBI:57692"/>
    </ligand>
</feature>
<dbReference type="InterPro" id="IPR001308">
    <property type="entry name" value="ETF_a/FixB"/>
</dbReference>
<protein>
    <submittedName>
        <fullName evidence="6">Electron transfer flavoprotein subunit alpha/FixB family protein</fullName>
    </submittedName>
</protein>
<accession>A0A354YXE7</accession>
<evidence type="ECO:0000256" key="2">
    <source>
        <dbReference type="ARBA" id="ARBA00022448"/>
    </source>
</evidence>
<feature type="binding site" evidence="4">
    <location>
        <position position="208"/>
    </location>
    <ligand>
        <name>FAD</name>
        <dbReference type="ChEBI" id="CHEBI:57692"/>
    </ligand>
</feature>
<dbReference type="PANTHER" id="PTHR43153">
    <property type="entry name" value="ELECTRON TRANSFER FLAVOPROTEIN ALPHA"/>
    <property type="match status" value="1"/>
</dbReference>
<dbReference type="SUPFAM" id="SSF52402">
    <property type="entry name" value="Adenine nucleotide alpha hydrolases-like"/>
    <property type="match status" value="1"/>
</dbReference>
<keyword evidence="2" id="KW-0813">Transport</keyword>
<evidence type="ECO:0000256" key="3">
    <source>
        <dbReference type="ARBA" id="ARBA00022630"/>
    </source>
</evidence>
<organism evidence="6 7">
    <name type="scientific">Syntrophomonas wolfei</name>
    <dbReference type="NCBI Taxonomy" id="863"/>
    <lineage>
        <taxon>Bacteria</taxon>
        <taxon>Bacillati</taxon>
        <taxon>Bacillota</taxon>
        <taxon>Clostridia</taxon>
        <taxon>Eubacteriales</taxon>
        <taxon>Syntrophomonadaceae</taxon>
        <taxon>Syntrophomonas</taxon>
    </lineage>
</organism>
<evidence type="ECO:0000313" key="7">
    <source>
        <dbReference type="Proteomes" id="UP000263273"/>
    </source>
</evidence>
<dbReference type="EMBL" id="DNZF01000121">
    <property type="protein sequence ID" value="HBK53386.1"/>
    <property type="molecule type" value="Genomic_DNA"/>
</dbReference>
<proteinExistence type="inferred from homology"/>
<evidence type="ECO:0000256" key="1">
    <source>
        <dbReference type="ARBA" id="ARBA00005817"/>
    </source>
</evidence>
<evidence type="ECO:0000256" key="4">
    <source>
        <dbReference type="PIRSR" id="PIRSR000089-1"/>
    </source>
</evidence>
<dbReference type="SUPFAM" id="SSF52467">
    <property type="entry name" value="DHS-like NAD/FAD-binding domain"/>
    <property type="match status" value="1"/>
</dbReference>
<dbReference type="Gene3D" id="3.40.50.1220">
    <property type="entry name" value="TPP-binding domain"/>
    <property type="match status" value="1"/>
</dbReference>
<dbReference type="InterPro" id="IPR014729">
    <property type="entry name" value="Rossmann-like_a/b/a_fold"/>
</dbReference>
<comment type="cofactor">
    <cofactor evidence="4">
        <name>FAD</name>
        <dbReference type="ChEBI" id="CHEBI:57692"/>
    </cofactor>
    <text evidence="4">Binds 1 FAD per dimer.</text>
</comment>
<dbReference type="GO" id="GO:0033539">
    <property type="term" value="P:fatty acid beta-oxidation using acyl-CoA dehydrogenase"/>
    <property type="evidence" value="ECO:0007669"/>
    <property type="project" value="TreeGrafter"/>
</dbReference>
<dbReference type="GO" id="GO:0050660">
    <property type="term" value="F:flavin adenine dinucleotide binding"/>
    <property type="evidence" value="ECO:0007669"/>
    <property type="project" value="InterPro"/>
</dbReference>
<dbReference type="FunFam" id="3.40.50.1220:FF:000004">
    <property type="entry name" value="Electron transfer flavoprotein"/>
    <property type="match status" value="1"/>
</dbReference>
<gene>
    <name evidence="6" type="ORF">DDZ44_05585</name>
</gene>
<reference evidence="6 7" key="1">
    <citation type="journal article" date="2018" name="Nat. Biotechnol.">
        <title>A standardized bacterial taxonomy based on genome phylogeny substantially revises the tree of life.</title>
        <authorList>
            <person name="Parks D.H."/>
            <person name="Chuvochina M."/>
            <person name="Waite D.W."/>
            <person name="Rinke C."/>
            <person name="Skarshewski A."/>
            <person name="Chaumeil P.A."/>
            <person name="Hugenholtz P."/>
        </authorList>
    </citation>
    <scope>NUCLEOTIDE SEQUENCE [LARGE SCALE GENOMIC DNA]</scope>
    <source>
        <strain evidence="6">UBA10948</strain>
    </source>
</reference>
<dbReference type="SMART" id="SM00893">
    <property type="entry name" value="ETF"/>
    <property type="match status" value="1"/>
</dbReference>
<name>A0A354YXE7_9FIRM</name>
<evidence type="ECO:0000259" key="5">
    <source>
        <dbReference type="SMART" id="SM00893"/>
    </source>
</evidence>
<dbReference type="PIRSF" id="PIRSF000089">
    <property type="entry name" value="Electra_flavoP_a"/>
    <property type="match status" value="1"/>
</dbReference>
<dbReference type="STRING" id="378794.GCA_001570625_00120"/>
<dbReference type="InterPro" id="IPR029035">
    <property type="entry name" value="DHS-like_NAD/FAD-binding_dom"/>
</dbReference>
<comment type="similarity">
    <text evidence="1">Belongs to the ETF alpha-subunit/FixB family.</text>
</comment>
<feature type="binding site" evidence="4">
    <location>
        <begin position="265"/>
        <end position="272"/>
    </location>
    <ligand>
        <name>FAD</name>
        <dbReference type="ChEBI" id="CHEBI:57692"/>
    </ligand>
</feature>
<feature type="binding site" evidence="4">
    <location>
        <begin position="233"/>
        <end position="234"/>
    </location>
    <ligand>
        <name>FAD</name>
        <dbReference type="ChEBI" id="CHEBI:57692"/>
    </ligand>
</feature>
<feature type="domain" description="Electron transfer flavoprotein alpha/beta-subunit N-terminal" evidence="5">
    <location>
        <begin position="4"/>
        <end position="189"/>
    </location>
</feature>